<dbReference type="GO" id="GO:0005975">
    <property type="term" value="P:carbohydrate metabolic process"/>
    <property type="evidence" value="ECO:0007669"/>
    <property type="project" value="InterPro"/>
</dbReference>
<dbReference type="AlphaFoldDB" id="A0A371Q630"/>
<evidence type="ECO:0000313" key="3">
    <source>
        <dbReference type="EMBL" id="REK90177.1"/>
    </source>
</evidence>
<organism evidence="3 4">
    <name type="scientific">Streptomyces inhibens</name>
    <dbReference type="NCBI Taxonomy" id="2293571"/>
    <lineage>
        <taxon>Bacteria</taxon>
        <taxon>Bacillati</taxon>
        <taxon>Actinomycetota</taxon>
        <taxon>Actinomycetes</taxon>
        <taxon>Kitasatosporales</taxon>
        <taxon>Streptomycetaceae</taxon>
        <taxon>Streptomyces</taxon>
    </lineage>
</organism>
<evidence type="ECO:0000313" key="4">
    <source>
        <dbReference type="Proteomes" id="UP000262477"/>
    </source>
</evidence>
<dbReference type="PANTHER" id="PTHR31084">
    <property type="entry name" value="ALPHA-L-FUCOSIDASE 2"/>
    <property type="match status" value="1"/>
</dbReference>
<dbReference type="OrthoDB" id="9816459at2"/>
<dbReference type="SUPFAM" id="SSF48208">
    <property type="entry name" value="Six-hairpin glycosidases"/>
    <property type="match status" value="1"/>
</dbReference>
<dbReference type="Gene3D" id="1.50.10.10">
    <property type="match status" value="1"/>
</dbReference>
<proteinExistence type="predicted"/>
<dbReference type="GO" id="GO:0004560">
    <property type="term" value="F:alpha-L-fucosidase activity"/>
    <property type="evidence" value="ECO:0007669"/>
    <property type="project" value="TreeGrafter"/>
</dbReference>
<dbReference type="Proteomes" id="UP000262477">
    <property type="component" value="Unassembled WGS sequence"/>
</dbReference>
<accession>A0A371Q630</accession>
<name>A0A371Q630_STRIH</name>
<dbReference type="EMBL" id="QUAC01000082">
    <property type="protein sequence ID" value="REK90177.1"/>
    <property type="molecule type" value="Genomic_DNA"/>
</dbReference>
<dbReference type="InterPro" id="IPR012341">
    <property type="entry name" value="6hp_glycosidase-like_sf"/>
</dbReference>
<dbReference type="Pfam" id="PF22124">
    <property type="entry name" value="Glyco_hydro_95_cat"/>
    <property type="match status" value="1"/>
</dbReference>
<sequence>MRWRTLPTGWQQAPFLADGRLGCQIYAGTTPHTLKVMVSHTEVQDQRGQWRAGIGYSRLPVGYFTLTLAGAVTGVDWTLDLWDAELRGTVTTTRGSVRLSALVHTTRSALLISTRPSPGEADAAWSFTWLTAATTRTSGKPADYTPNPAPRTGTTGAPDAIHFVEQPLLAGGGWTTAWRERHAGTARLLAAHLVYRSPGDPARTTQEAVRAVAGTLAADPDRLIAGHRAWWHTYHRRSLLSVPDKRLQSFFLGQLYKLGSATRADVPALSEWGPWFPEVGNNWTALWWNLNVQIASTAYLGTNHLELDSVTGAFRRFEENLPLSVPPAYRDGRTYALGHPSDWHLRPGEWTVGAPGSDRISDNFGNLTWGLHNVWLAHRHTMDRAVLRDVLLPLLAGALNFYDHFLYEGSDGHLHLPTTRSPEYADAADCTYDLALIRWAAHTLLDAARALRIEDPRAPRWHEIATRLVPYAQDPADGVMIGAGVPLAESHRHHSHLLWLYPLREKVWDRPADRELMRKSFAHWAGMQSAWRGYSYALSSSMSSVMGEPERALDLLTFFTDRNTVADCQLTENTMYREGKNFALESPLAAVQSMLDMVLQSHGGVLKVFPSVSRRWSDVSFATLRAQGAFLVDADRSAGRTRWIRVHSEAGAPLVLEHGIEGAVTVRDERGRPLPWKPAGQGRIAVRLPRGATAFIAPPGTDPDSGPRDVPASGPTRPWGLP</sequence>
<evidence type="ECO:0000256" key="1">
    <source>
        <dbReference type="SAM" id="MobiDB-lite"/>
    </source>
</evidence>
<evidence type="ECO:0000259" key="2">
    <source>
        <dbReference type="Pfam" id="PF22124"/>
    </source>
</evidence>
<gene>
    <name evidence="3" type="ORF">DY245_11610</name>
</gene>
<reference evidence="3 4" key="1">
    <citation type="submission" date="2018-08" db="EMBL/GenBank/DDBJ databases">
        <title>Streptomyces NEAU-D10 sp. nov., a novel Actinomycete isolated from soil.</title>
        <authorList>
            <person name="Jin L."/>
        </authorList>
    </citation>
    <scope>NUCLEOTIDE SEQUENCE [LARGE SCALE GENOMIC DNA]</scope>
    <source>
        <strain evidence="3 4">NEAU-D10</strain>
    </source>
</reference>
<protein>
    <recommendedName>
        <fullName evidence="2">Glycosyl hydrolase family 95 catalytic domain-containing protein</fullName>
    </recommendedName>
</protein>
<keyword evidence="4" id="KW-1185">Reference proteome</keyword>
<dbReference type="InterPro" id="IPR054363">
    <property type="entry name" value="GH95_cat"/>
</dbReference>
<feature type="domain" description="Glycosyl hydrolase family 95 catalytic" evidence="2">
    <location>
        <begin position="271"/>
        <end position="597"/>
    </location>
</feature>
<dbReference type="PANTHER" id="PTHR31084:SF0">
    <property type="entry name" value="ALPHA-L-FUCOSIDASE 2"/>
    <property type="match status" value="1"/>
</dbReference>
<feature type="region of interest" description="Disordered" evidence="1">
    <location>
        <begin position="694"/>
        <end position="722"/>
    </location>
</feature>
<dbReference type="InterPro" id="IPR008928">
    <property type="entry name" value="6-hairpin_glycosidase_sf"/>
</dbReference>
<comment type="caution">
    <text evidence="3">The sequence shown here is derived from an EMBL/GenBank/DDBJ whole genome shotgun (WGS) entry which is preliminary data.</text>
</comment>